<reference evidence="1 2" key="1">
    <citation type="journal article" date="2006" name="Nat. Biotechnol.">
        <title>Complete genome of the mutualistic, N2-fixing grass endophyte Azoarcus sp. strain BH72.</title>
        <authorList>
            <person name="Krause A."/>
            <person name="Ramakumar A."/>
            <person name="Bartels D."/>
            <person name="Battistoni F."/>
            <person name="Bekel T."/>
            <person name="Boch J."/>
            <person name="Boehm M."/>
            <person name="Friedrich F."/>
            <person name="Hurek T."/>
            <person name="Krause L."/>
            <person name="Linke B."/>
            <person name="McHardy A.C."/>
            <person name="Sarkar A."/>
            <person name="Schneiker S."/>
            <person name="Syed A.A."/>
            <person name="Thauer R."/>
            <person name="Vorhoelter F.-J."/>
            <person name="Weidner S."/>
            <person name="Puehler A."/>
            <person name="Reinhold-Hurek B."/>
            <person name="Kaiser O."/>
            <person name="Goesmann A."/>
        </authorList>
    </citation>
    <scope>NUCLEOTIDE SEQUENCE [LARGE SCALE GENOMIC DNA]</scope>
    <source>
        <strain evidence="1 2">BH72</strain>
    </source>
</reference>
<evidence type="ECO:0000313" key="2">
    <source>
        <dbReference type="Proteomes" id="UP000002588"/>
    </source>
</evidence>
<gene>
    <name evidence="1" type="ordered locus">azo1171</name>
</gene>
<dbReference type="STRING" id="62928.azo1171"/>
<keyword evidence="2" id="KW-1185">Reference proteome</keyword>
<dbReference type="eggNOG" id="ENOG5031CAM">
    <property type="taxonomic scope" value="Bacteria"/>
</dbReference>
<dbReference type="HOGENOM" id="CLU_1863294_0_0_4"/>
<accession>A1K4N3</accession>
<organism evidence="1 2">
    <name type="scientific">Azoarcus sp. (strain BH72)</name>
    <dbReference type="NCBI Taxonomy" id="418699"/>
    <lineage>
        <taxon>Bacteria</taxon>
        <taxon>Pseudomonadati</taxon>
        <taxon>Pseudomonadota</taxon>
        <taxon>Betaproteobacteria</taxon>
        <taxon>Rhodocyclales</taxon>
        <taxon>Zoogloeaceae</taxon>
        <taxon>Azoarcus</taxon>
    </lineage>
</organism>
<sequence>MTMAINPKQLGVSFMRTVLLVFLVGCATVRTDVVGGGDLNNYKRAYVEALTEDEFQIYGALFSELTDMGIQVVAAPFKEPEGTDLLVKYTYEGGWDMTRYLQSFQFQFVDAKTGRVVAIQSYKSHGLWRGVRDGRLKTAFNELRAKNGYPPSKQFP</sequence>
<dbReference type="EMBL" id="AM406670">
    <property type="protein sequence ID" value="CAL93788.1"/>
    <property type="molecule type" value="Genomic_DNA"/>
</dbReference>
<protein>
    <submittedName>
        <fullName evidence="1">Hypothetical secreted protein</fullName>
    </submittedName>
</protein>
<name>A1K4N3_AZOSB</name>
<proteinExistence type="predicted"/>
<dbReference type="KEGG" id="azo:azo1171"/>
<dbReference type="AlphaFoldDB" id="A1K4N3"/>
<evidence type="ECO:0000313" key="1">
    <source>
        <dbReference type="EMBL" id="CAL93788.1"/>
    </source>
</evidence>
<dbReference type="Proteomes" id="UP000002588">
    <property type="component" value="Chromosome"/>
</dbReference>